<keyword evidence="8" id="KW-1185">Reference proteome</keyword>
<dbReference type="SUPFAM" id="SSF101116">
    <property type="entry name" value="Flagellar export chaperone FliS"/>
    <property type="match status" value="1"/>
</dbReference>
<reference evidence="7 8" key="1">
    <citation type="submission" date="2018-10" db="EMBL/GenBank/DDBJ databases">
        <title>Cohnella sp. M2MS4P-1, whole genome shotgun sequence.</title>
        <authorList>
            <person name="Tuo L."/>
        </authorList>
    </citation>
    <scope>NUCLEOTIDE SEQUENCE [LARGE SCALE GENOMIC DNA]</scope>
    <source>
        <strain evidence="7 8">M2MS4P-1</strain>
    </source>
</reference>
<keyword evidence="7" id="KW-0969">Cilium</keyword>
<evidence type="ECO:0000256" key="2">
    <source>
        <dbReference type="ARBA" id="ARBA00008787"/>
    </source>
</evidence>
<evidence type="ECO:0000256" key="5">
    <source>
        <dbReference type="ARBA" id="ARBA00023186"/>
    </source>
</evidence>
<dbReference type="Pfam" id="PF02561">
    <property type="entry name" value="FliS"/>
    <property type="match status" value="1"/>
</dbReference>
<dbReference type="OrthoDB" id="1524959at2"/>
<dbReference type="CDD" id="cd16098">
    <property type="entry name" value="FliS"/>
    <property type="match status" value="1"/>
</dbReference>
<proteinExistence type="inferred from homology"/>
<dbReference type="PANTHER" id="PTHR34773">
    <property type="entry name" value="FLAGELLAR SECRETION CHAPERONE FLIS"/>
    <property type="match status" value="1"/>
</dbReference>
<protein>
    <recommendedName>
        <fullName evidence="6">Flagellar secretion chaperone FliS</fullName>
    </recommendedName>
</protein>
<dbReference type="Gene3D" id="1.20.120.340">
    <property type="entry name" value="Flagellar protein FliS"/>
    <property type="match status" value="1"/>
</dbReference>
<evidence type="ECO:0000256" key="4">
    <source>
        <dbReference type="ARBA" id="ARBA00022795"/>
    </source>
</evidence>
<keyword evidence="3 6" id="KW-0963">Cytoplasm</keyword>
<evidence type="ECO:0000256" key="1">
    <source>
        <dbReference type="ARBA" id="ARBA00004514"/>
    </source>
</evidence>
<dbReference type="AlphaFoldDB" id="A0A494X9T3"/>
<dbReference type="InterPro" id="IPR036584">
    <property type="entry name" value="FliS_sf"/>
</dbReference>
<sequence>MLQARPDKYLETAVQTATPSKLLIMLYDGAIRFCRQGIKCLEDKDYSGASRSLFKAQSIINEFRGSLDSQYEISQELHRIYEYFNYRLIQGNIKRDAIQVEEVLNHLIQLKEVWIEAAKSPAKETVSGTHG</sequence>
<dbReference type="EMBL" id="RBZM01000011">
    <property type="protein sequence ID" value="RKP47250.1"/>
    <property type="molecule type" value="Genomic_DNA"/>
</dbReference>
<comment type="caution">
    <text evidence="7">The sequence shown here is derived from an EMBL/GenBank/DDBJ whole genome shotgun (WGS) entry which is preliminary data.</text>
</comment>
<comment type="similarity">
    <text evidence="2 6">Belongs to the FliS family.</text>
</comment>
<dbReference type="PANTHER" id="PTHR34773:SF1">
    <property type="entry name" value="FLAGELLAR SECRETION CHAPERONE FLIS"/>
    <property type="match status" value="1"/>
</dbReference>
<dbReference type="GO" id="GO:0071973">
    <property type="term" value="P:bacterial-type flagellum-dependent cell motility"/>
    <property type="evidence" value="ECO:0007669"/>
    <property type="project" value="TreeGrafter"/>
</dbReference>
<dbReference type="RefSeq" id="WP_120979447.1">
    <property type="nucleotide sequence ID" value="NZ_RBZM01000011.1"/>
</dbReference>
<dbReference type="NCBIfam" id="TIGR00208">
    <property type="entry name" value="fliS"/>
    <property type="match status" value="1"/>
</dbReference>
<dbReference type="GO" id="GO:0005829">
    <property type="term" value="C:cytosol"/>
    <property type="evidence" value="ECO:0007669"/>
    <property type="project" value="UniProtKB-SubCell"/>
</dbReference>
<evidence type="ECO:0000313" key="8">
    <source>
        <dbReference type="Proteomes" id="UP000282076"/>
    </source>
</evidence>
<dbReference type="PIRSF" id="PIRSF039090">
    <property type="entry name" value="Flis"/>
    <property type="match status" value="1"/>
</dbReference>
<name>A0A494X9T3_9BACL</name>
<dbReference type="Proteomes" id="UP000282076">
    <property type="component" value="Unassembled WGS sequence"/>
</dbReference>
<dbReference type="InterPro" id="IPR003713">
    <property type="entry name" value="FliS"/>
</dbReference>
<comment type="subcellular location">
    <subcellularLocation>
        <location evidence="1 6">Cytoplasm</location>
        <location evidence="1 6">Cytosol</location>
    </subcellularLocation>
</comment>
<keyword evidence="7" id="KW-0966">Cell projection</keyword>
<keyword evidence="5" id="KW-0143">Chaperone</keyword>
<gene>
    <name evidence="7" type="primary">fliS</name>
    <name evidence="7" type="ORF">D7Z26_23370</name>
</gene>
<evidence type="ECO:0000313" key="7">
    <source>
        <dbReference type="EMBL" id="RKP47250.1"/>
    </source>
</evidence>
<evidence type="ECO:0000256" key="6">
    <source>
        <dbReference type="PIRNR" id="PIRNR039090"/>
    </source>
</evidence>
<dbReference type="GO" id="GO:0044780">
    <property type="term" value="P:bacterial-type flagellum assembly"/>
    <property type="evidence" value="ECO:0007669"/>
    <property type="project" value="InterPro"/>
</dbReference>
<accession>A0A494X9T3</accession>
<keyword evidence="7" id="KW-0282">Flagellum</keyword>
<evidence type="ECO:0000256" key="3">
    <source>
        <dbReference type="ARBA" id="ARBA00022490"/>
    </source>
</evidence>
<organism evidence="7 8">
    <name type="scientific">Cohnella endophytica</name>
    <dbReference type="NCBI Taxonomy" id="2419778"/>
    <lineage>
        <taxon>Bacteria</taxon>
        <taxon>Bacillati</taxon>
        <taxon>Bacillota</taxon>
        <taxon>Bacilli</taxon>
        <taxon>Bacillales</taxon>
        <taxon>Paenibacillaceae</taxon>
        <taxon>Cohnella</taxon>
    </lineage>
</organism>
<keyword evidence="4 6" id="KW-1005">Bacterial flagellum biogenesis</keyword>